<feature type="domain" description="Exostosin GT47" evidence="9">
    <location>
        <begin position="6"/>
        <end position="73"/>
    </location>
</feature>
<protein>
    <recommendedName>
        <fullName evidence="13">Glycosyl transferase 64 domain-containing protein</fullName>
    </recommendedName>
</protein>
<name>A0AAV5WJL6_9BILA</name>
<comment type="subcellular location">
    <subcellularLocation>
        <location evidence="1">Endoplasmic reticulum membrane</location>
        <topology evidence="1">Single-pass type II membrane protein</topology>
    </subcellularLocation>
</comment>
<dbReference type="GO" id="GO:0016757">
    <property type="term" value="F:glycosyltransferase activity"/>
    <property type="evidence" value="ECO:0007669"/>
    <property type="project" value="InterPro"/>
</dbReference>
<organism evidence="11 12">
    <name type="scientific">Pristionchus fissidentatus</name>
    <dbReference type="NCBI Taxonomy" id="1538716"/>
    <lineage>
        <taxon>Eukaryota</taxon>
        <taxon>Metazoa</taxon>
        <taxon>Ecdysozoa</taxon>
        <taxon>Nematoda</taxon>
        <taxon>Chromadorea</taxon>
        <taxon>Rhabditida</taxon>
        <taxon>Rhabditina</taxon>
        <taxon>Diplogasteromorpha</taxon>
        <taxon>Diplogasteroidea</taxon>
        <taxon>Neodiplogasteridae</taxon>
        <taxon>Pristionchus</taxon>
    </lineage>
</organism>
<keyword evidence="4" id="KW-0812">Transmembrane</keyword>
<keyword evidence="3" id="KW-0808">Transferase</keyword>
<dbReference type="InterPro" id="IPR029044">
    <property type="entry name" value="Nucleotide-diphossugar_trans"/>
</dbReference>
<evidence type="ECO:0000313" key="11">
    <source>
        <dbReference type="EMBL" id="GMT30914.1"/>
    </source>
</evidence>
<evidence type="ECO:0000256" key="5">
    <source>
        <dbReference type="ARBA" id="ARBA00022824"/>
    </source>
</evidence>
<proteinExistence type="inferred from homology"/>
<evidence type="ECO:0000259" key="9">
    <source>
        <dbReference type="Pfam" id="PF03016"/>
    </source>
</evidence>
<evidence type="ECO:0000256" key="1">
    <source>
        <dbReference type="ARBA" id="ARBA00004648"/>
    </source>
</evidence>
<evidence type="ECO:0000256" key="2">
    <source>
        <dbReference type="ARBA" id="ARBA00010271"/>
    </source>
</evidence>
<keyword evidence="6" id="KW-1133">Transmembrane helix</keyword>
<evidence type="ECO:0008006" key="13">
    <source>
        <dbReference type="Google" id="ProtNLM"/>
    </source>
</evidence>
<dbReference type="InterPro" id="IPR015338">
    <property type="entry name" value="GT64_dom"/>
</dbReference>
<evidence type="ECO:0000259" key="10">
    <source>
        <dbReference type="Pfam" id="PF09258"/>
    </source>
</evidence>
<keyword evidence="12" id="KW-1185">Reference proteome</keyword>
<dbReference type="GO" id="GO:0015012">
    <property type="term" value="P:heparan sulfate proteoglycan biosynthetic process"/>
    <property type="evidence" value="ECO:0007669"/>
    <property type="project" value="UniProtKB-ARBA"/>
</dbReference>
<dbReference type="PANTHER" id="PTHR48261:SF2">
    <property type="entry name" value="ACETYLGLUCOSAMINYLTRANSFERASE"/>
    <property type="match status" value="1"/>
</dbReference>
<dbReference type="GO" id="GO:0005789">
    <property type="term" value="C:endoplasmic reticulum membrane"/>
    <property type="evidence" value="ECO:0007669"/>
    <property type="project" value="UniProtKB-SubCell"/>
</dbReference>
<dbReference type="InterPro" id="IPR004263">
    <property type="entry name" value="Exostosin"/>
</dbReference>
<gene>
    <name evidence="11" type="ORF">PFISCL1PPCAC_22211</name>
</gene>
<evidence type="ECO:0000256" key="7">
    <source>
        <dbReference type="ARBA" id="ARBA00023136"/>
    </source>
</evidence>
<dbReference type="Proteomes" id="UP001432322">
    <property type="component" value="Unassembled WGS sequence"/>
</dbReference>
<feature type="non-terminal residue" evidence="11">
    <location>
        <position position="1"/>
    </location>
</feature>
<dbReference type="Pfam" id="PF09258">
    <property type="entry name" value="Glyco_transf_64"/>
    <property type="match status" value="2"/>
</dbReference>
<dbReference type="PANTHER" id="PTHR48261">
    <property type="entry name" value="ACETYLGLUCOSAMINYLTRANSFERASE"/>
    <property type="match status" value="1"/>
</dbReference>
<keyword evidence="5" id="KW-0256">Endoplasmic reticulum</keyword>
<reference evidence="11" key="1">
    <citation type="submission" date="2023-10" db="EMBL/GenBank/DDBJ databases">
        <title>Genome assembly of Pristionchus species.</title>
        <authorList>
            <person name="Yoshida K."/>
            <person name="Sommer R.J."/>
        </authorList>
    </citation>
    <scope>NUCLEOTIDE SEQUENCE</scope>
    <source>
        <strain evidence="11">RS5133</strain>
    </source>
</reference>
<dbReference type="AlphaFoldDB" id="A0AAV5WJL6"/>
<keyword evidence="8" id="KW-1015">Disulfide bond</keyword>
<comment type="similarity">
    <text evidence="2">Belongs to the glycosyltransferase 47 family.</text>
</comment>
<sequence length="426" mass="48712">YISLEQALRDSTFCLLESSWNFQYELLSSLRAGCIPVVRSLMQPLPFEDTLDWKRALFTFPKGRSVESLWEILGKMEKEEVLEMRRMGRIFANRLEHVNALADTLIAALAERLKLILPHFTMVSTRENNVYLSHFQDTFITTDIPANSSGATKRILSRTKTASALGMYSYSRWNSGRVLRNAPTVMFDTPMLPNGAHYFNGTKVLDFSLTSHIAIGLTRDAEQFTVVILTFNRDASLVTVLKLLNNCPYLNKVIIVWNNPDRKPGDAWPTLHVPIEFIFPEKNSLLNRFLPYDSIETEAIVSLDDDQNFSHSELVFAFRVWREHRDRLVGFPERYTYMKSGKGKYGLGSVCEYSLILTGFTFLHKDIAMNFLVAHLSRKPPVRMIKKTSSEQGKKMSGLSGKSTHYSVRSDCVQLFSEIYGYNPLL</sequence>
<dbReference type="SUPFAM" id="SSF53448">
    <property type="entry name" value="Nucleotide-diphospho-sugar transferases"/>
    <property type="match status" value="1"/>
</dbReference>
<dbReference type="Gene3D" id="3.90.550.10">
    <property type="entry name" value="Spore Coat Polysaccharide Biosynthesis Protein SpsA, Chain A"/>
    <property type="match status" value="1"/>
</dbReference>
<comment type="caution">
    <text evidence="11">The sequence shown here is derived from an EMBL/GenBank/DDBJ whole genome shotgun (WGS) entry which is preliminary data.</text>
</comment>
<evidence type="ECO:0000313" key="12">
    <source>
        <dbReference type="Proteomes" id="UP001432322"/>
    </source>
</evidence>
<dbReference type="InterPro" id="IPR040911">
    <property type="entry name" value="Exostosin_GT47"/>
</dbReference>
<accession>A0AAV5WJL6</accession>
<dbReference type="Pfam" id="PF03016">
    <property type="entry name" value="Exostosin_GT47"/>
    <property type="match status" value="1"/>
</dbReference>
<feature type="domain" description="Glycosyl transferase 64" evidence="10">
    <location>
        <begin position="366"/>
        <end position="426"/>
    </location>
</feature>
<evidence type="ECO:0000256" key="4">
    <source>
        <dbReference type="ARBA" id="ARBA00022692"/>
    </source>
</evidence>
<evidence type="ECO:0000256" key="3">
    <source>
        <dbReference type="ARBA" id="ARBA00022679"/>
    </source>
</evidence>
<feature type="domain" description="Glycosyl transferase 64" evidence="10">
    <location>
        <begin position="224"/>
        <end position="365"/>
    </location>
</feature>
<evidence type="ECO:0000256" key="8">
    <source>
        <dbReference type="ARBA" id="ARBA00023157"/>
    </source>
</evidence>
<keyword evidence="7" id="KW-0472">Membrane</keyword>
<feature type="non-terminal residue" evidence="11">
    <location>
        <position position="426"/>
    </location>
</feature>
<dbReference type="EMBL" id="BTSY01000005">
    <property type="protein sequence ID" value="GMT30914.1"/>
    <property type="molecule type" value="Genomic_DNA"/>
</dbReference>
<evidence type="ECO:0000256" key="6">
    <source>
        <dbReference type="ARBA" id="ARBA00022989"/>
    </source>
</evidence>